<dbReference type="AlphaFoldDB" id="A0A4P6K0G3"/>
<keyword evidence="13" id="KW-1185">Reference proteome</keyword>
<keyword evidence="5 12" id="KW-0418">Kinase</keyword>
<dbReference type="CDD" id="cd00082">
    <property type="entry name" value="HisKA"/>
    <property type="match status" value="1"/>
</dbReference>
<dbReference type="FunFam" id="3.30.565.10:FF:000006">
    <property type="entry name" value="Sensor histidine kinase WalK"/>
    <property type="match status" value="1"/>
</dbReference>
<dbReference type="EMBL" id="CP035758">
    <property type="protein sequence ID" value="QBD81678.1"/>
    <property type="molecule type" value="Genomic_DNA"/>
</dbReference>
<dbReference type="SMART" id="SM00387">
    <property type="entry name" value="HATPase_c"/>
    <property type="match status" value="1"/>
</dbReference>
<evidence type="ECO:0000256" key="8">
    <source>
        <dbReference type="ARBA" id="ARBA00023163"/>
    </source>
</evidence>
<dbReference type="GO" id="GO:0000155">
    <property type="term" value="F:phosphorelay sensor kinase activity"/>
    <property type="evidence" value="ECO:0007669"/>
    <property type="project" value="InterPro"/>
</dbReference>
<dbReference type="PROSITE" id="PS50110">
    <property type="entry name" value="RESPONSE_REGULATORY"/>
    <property type="match status" value="1"/>
</dbReference>
<dbReference type="SUPFAM" id="SSF52172">
    <property type="entry name" value="CheY-like"/>
    <property type="match status" value="1"/>
</dbReference>
<evidence type="ECO:0000256" key="5">
    <source>
        <dbReference type="ARBA" id="ARBA00022777"/>
    </source>
</evidence>
<feature type="domain" description="Histidine kinase" evidence="10">
    <location>
        <begin position="168"/>
        <end position="387"/>
    </location>
</feature>
<feature type="domain" description="Response regulatory" evidence="11">
    <location>
        <begin position="5"/>
        <end position="121"/>
    </location>
</feature>
<evidence type="ECO:0000256" key="2">
    <source>
        <dbReference type="ARBA" id="ARBA00012438"/>
    </source>
</evidence>
<feature type="modified residue" description="4-aspartylphosphate" evidence="9">
    <location>
        <position position="56"/>
    </location>
</feature>
<dbReference type="Gene3D" id="3.40.50.2300">
    <property type="match status" value="1"/>
</dbReference>
<proteinExistence type="predicted"/>
<dbReference type="SMART" id="SM00448">
    <property type="entry name" value="REC"/>
    <property type="match status" value="1"/>
</dbReference>
<keyword evidence="6" id="KW-0902">Two-component regulatory system</keyword>
<dbReference type="InterPro" id="IPR003594">
    <property type="entry name" value="HATPase_dom"/>
</dbReference>
<keyword evidence="4" id="KW-0808">Transferase</keyword>
<dbReference type="RefSeq" id="WP_129892739.1">
    <property type="nucleotide sequence ID" value="NZ_CP035758.1"/>
</dbReference>
<evidence type="ECO:0000259" key="10">
    <source>
        <dbReference type="PROSITE" id="PS50109"/>
    </source>
</evidence>
<dbReference type="Pfam" id="PF00512">
    <property type="entry name" value="HisKA"/>
    <property type="match status" value="1"/>
</dbReference>
<evidence type="ECO:0000313" key="12">
    <source>
        <dbReference type="EMBL" id="QBD81678.1"/>
    </source>
</evidence>
<evidence type="ECO:0000256" key="4">
    <source>
        <dbReference type="ARBA" id="ARBA00022679"/>
    </source>
</evidence>
<evidence type="ECO:0000256" key="1">
    <source>
        <dbReference type="ARBA" id="ARBA00000085"/>
    </source>
</evidence>
<organism evidence="12 13">
    <name type="scientific">Ktedonosporobacter rubrisoli</name>
    <dbReference type="NCBI Taxonomy" id="2509675"/>
    <lineage>
        <taxon>Bacteria</taxon>
        <taxon>Bacillati</taxon>
        <taxon>Chloroflexota</taxon>
        <taxon>Ktedonobacteria</taxon>
        <taxon>Ktedonobacterales</taxon>
        <taxon>Ktedonosporobacteraceae</taxon>
        <taxon>Ktedonosporobacter</taxon>
    </lineage>
</organism>
<dbReference type="InterPro" id="IPR011006">
    <property type="entry name" value="CheY-like_superfamily"/>
</dbReference>
<dbReference type="SUPFAM" id="SSF47384">
    <property type="entry name" value="Homodimeric domain of signal transducing histidine kinase"/>
    <property type="match status" value="1"/>
</dbReference>
<comment type="catalytic activity">
    <reaction evidence="1">
        <text>ATP + protein L-histidine = ADP + protein N-phospho-L-histidine.</text>
        <dbReference type="EC" id="2.7.13.3"/>
    </reaction>
</comment>
<dbReference type="Pfam" id="PF00072">
    <property type="entry name" value="Response_reg"/>
    <property type="match status" value="1"/>
</dbReference>
<dbReference type="PROSITE" id="PS50109">
    <property type="entry name" value="HIS_KIN"/>
    <property type="match status" value="1"/>
</dbReference>
<evidence type="ECO:0000256" key="6">
    <source>
        <dbReference type="ARBA" id="ARBA00023012"/>
    </source>
</evidence>
<dbReference type="OrthoDB" id="9795133at2"/>
<dbReference type="InterPro" id="IPR001789">
    <property type="entry name" value="Sig_transdc_resp-reg_receiver"/>
</dbReference>
<dbReference type="Proteomes" id="UP000290365">
    <property type="component" value="Chromosome"/>
</dbReference>
<name>A0A4P6K0G3_KTERU</name>
<dbReference type="Gene3D" id="1.10.287.130">
    <property type="match status" value="1"/>
</dbReference>
<dbReference type="FunFam" id="3.40.50.2300:FF:000018">
    <property type="entry name" value="DNA-binding transcriptional regulator NtrC"/>
    <property type="match status" value="1"/>
</dbReference>
<dbReference type="InterPro" id="IPR036097">
    <property type="entry name" value="HisK_dim/P_sf"/>
</dbReference>
<dbReference type="InterPro" id="IPR036890">
    <property type="entry name" value="HATPase_C_sf"/>
</dbReference>
<evidence type="ECO:0000256" key="7">
    <source>
        <dbReference type="ARBA" id="ARBA00023015"/>
    </source>
</evidence>
<dbReference type="InterPro" id="IPR005467">
    <property type="entry name" value="His_kinase_dom"/>
</dbReference>
<dbReference type="PANTHER" id="PTHR43547:SF2">
    <property type="entry name" value="HYBRID SIGNAL TRANSDUCTION HISTIDINE KINASE C"/>
    <property type="match status" value="1"/>
</dbReference>
<dbReference type="Pfam" id="PF02518">
    <property type="entry name" value="HATPase_c"/>
    <property type="match status" value="1"/>
</dbReference>
<dbReference type="PANTHER" id="PTHR43547">
    <property type="entry name" value="TWO-COMPONENT HISTIDINE KINASE"/>
    <property type="match status" value="1"/>
</dbReference>
<keyword evidence="3 9" id="KW-0597">Phosphoprotein</keyword>
<dbReference type="EC" id="2.7.13.3" evidence="2"/>
<sequence>MNTPYILVVDDDPALLQALPRTLDLRLNNIKVDTCDNAQKALELVPENDYDAIVSDVKMPGMDGLELLARIQELRPETPVILITGHGEHNLAIQALRGGAYDYILKPIDRDVFVAAVQRAVQTRHLRRQVEQQHLALSLHAKSLERLVQKRTSELVEANATKDKFLQIVAHEIKAPLSNLRGMAQVLHQQSEQPDNHLLVQQGLVDMERAVERTEVLVQDLLDTSLMETNMFILQRRRCDLVELCRHLLNSYTAGAGPTLTYEIIGKPVEAEVDEERISQVLINLLSNARKYSPKGSPITVTLQQSGYEVIISVRDMGVGIPPEAIAHIFEQFYRAPGVEVQSGSRPGLGVGLFITRKIVERHGGRVEVQSLPGQGSIFSMTLPLFIDPSTNKGEATLEPHTQAVWTIVH</sequence>
<dbReference type="PRINTS" id="PR00344">
    <property type="entry name" value="BCTRLSENSOR"/>
</dbReference>
<keyword evidence="8" id="KW-0804">Transcription</keyword>
<evidence type="ECO:0000256" key="3">
    <source>
        <dbReference type="ARBA" id="ARBA00022553"/>
    </source>
</evidence>
<keyword evidence="7" id="KW-0805">Transcription regulation</keyword>
<reference evidence="12 13" key="1">
    <citation type="submission" date="2019-01" db="EMBL/GenBank/DDBJ databases">
        <title>Ktedonosporobacter rubrisoli SCAWS-G2.</title>
        <authorList>
            <person name="Huang Y."/>
            <person name="Yan B."/>
        </authorList>
    </citation>
    <scope>NUCLEOTIDE SEQUENCE [LARGE SCALE GENOMIC DNA]</scope>
    <source>
        <strain evidence="12 13">SCAWS-G2</strain>
    </source>
</reference>
<dbReference type="InterPro" id="IPR003661">
    <property type="entry name" value="HisK_dim/P_dom"/>
</dbReference>
<dbReference type="SMART" id="SM00388">
    <property type="entry name" value="HisKA"/>
    <property type="match status" value="1"/>
</dbReference>
<dbReference type="CDD" id="cd00075">
    <property type="entry name" value="HATPase"/>
    <property type="match status" value="1"/>
</dbReference>
<evidence type="ECO:0000256" key="9">
    <source>
        <dbReference type="PROSITE-ProRule" id="PRU00169"/>
    </source>
</evidence>
<accession>A0A4P6K0G3</accession>
<evidence type="ECO:0000259" key="11">
    <source>
        <dbReference type="PROSITE" id="PS50110"/>
    </source>
</evidence>
<evidence type="ECO:0000313" key="13">
    <source>
        <dbReference type="Proteomes" id="UP000290365"/>
    </source>
</evidence>
<gene>
    <name evidence="12" type="ORF">EPA93_39195</name>
</gene>
<dbReference type="KEGG" id="kbs:EPA93_39195"/>
<dbReference type="SUPFAM" id="SSF55874">
    <property type="entry name" value="ATPase domain of HSP90 chaperone/DNA topoisomerase II/histidine kinase"/>
    <property type="match status" value="1"/>
</dbReference>
<dbReference type="InterPro" id="IPR004358">
    <property type="entry name" value="Sig_transdc_His_kin-like_C"/>
</dbReference>
<protein>
    <recommendedName>
        <fullName evidence="2">histidine kinase</fullName>
        <ecNumber evidence="2">2.7.13.3</ecNumber>
    </recommendedName>
</protein>
<dbReference type="Gene3D" id="3.30.565.10">
    <property type="entry name" value="Histidine kinase-like ATPase, C-terminal domain"/>
    <property type="match status" value="1"/>
</dbReference>